<accession>A0ACD3BAW1</accession>
<reference evidence="1 2" key="1">
    <citation type="journal article" date="2019" name="Nat. Ecol. Evol.">
        <title>Megaphylogeny resolves global patterns of mushroom evolution.</title>
        <authorList>
            <person name="Varga T."/>
            <person name="Krizsan K."/>
            <person name="Foldi C."/>
            <person name="Dima B."/>
            <person name="Sanchez-Garcia M."/>
            <person name="Sanchez-Ramirez S."/>
            <person name="Szollosi G.J."/>
            <person name="Szarkandi J.G."/>
            <person name="Papp V."/>
            <person name="Albert L."/>
            <person name="Andreopoulos W."/>
            <person name="Angelini C."/>
            <person name="Antonin V."/>
            <person name="Barry K.W."/>
            <person name="Bougher N.L."/>
            <person name="Buchanan P."/>
            <person name="Buyck B."/>
            <person name="Bense V."/>
            <person name="Catcheside P."/>
            <person name="Chovatia M."/>
            <person name="Cooper J."/>
            <person name="Damon W."/>
            <person name="Desjardin D."/>
            <person name="Finy P."/>
            <person name="Geml J."/>
            <person name="Haridas S."/>
            <person name="Hughes K."/>
            <person name="Justo A."/>
            <person name="Karasinski D."/>
            <person name="Kautmanova I."/>
            <person name="Kiss B."/>
            <person name="Kocsube S."/>
            <person name="Kotiranta H."/>
            <person name="LaButti K.M."/>
            <person name="Lechner B.E."/>
            <person name="Liimatainen K."/>
            <person name="Lipzen A."/>
            <person name="Lukacs Z."/>
            <person name="Mihaltcheva S."/>
            <person name="Morgado L.N."/>
            <person name="Niskanen T."/>
            <person name="Noordeloos M.E."/>
            <person name="Ohm R.A."/>
            <person name="Ortiz-Santana B."/>
            <person name="Ovrebo C."/>
            <person name="Racz N."/>
            <person name="Riley R."/>
            <person name="Savchenko A."/>
            <person name="Shiryaev A."/>
            <person name="Soop K."/>
            <person name="Spirin V."/>
            <person name="Szebenyi C."/>
            <person name="Tomsovsky M."/>
            <person name="Tulloss R.E."/>
            <person name="Uehling J."/>
            <person name="Grigoriev I.V."/>
            <person name="Vagvolgyi C."/>
            <person name="Papp T."/>
            <person name="Martin F.M."/>
            <person name="Miettinen O."/>
            <person name="Hibbett D.S."/>
            <person name="Nagy L.G."/>
        </authorList>
    </citation>
    <scope>NUCLEOTIDE SEQUENCE [LARGE SCALE GENOMIC DNA]</scope>
    <source>
        <strain evidence="1 2">NL-1719</strain>
    </source>
</reference>
<organism evidence="1 2">
    <name type="scientific">Pluteus cervinus</name>
    <dbReference type="NCBI Taxonomy" id="181527"/>
    <lineage>
        <taxon>Eukaryota</taxon>
        <taxon>Fungi</taxon>
        <taxon>Dikarya</taxon>
        <taxon>Basidiomycota</taxon>
        <taxon>Agaricomycotina</taxon>
        <taxon>Agaricomycetes</taxon>
        <taxon>Agaricomycetidae</taxon>
        <taxon>Agaricales</taxon>
        <taxon>Pluteineae</taxon>
        <taxon>Pluteaceae</taxon>
        <taxon>Pluteus</taxon>
    </lineage>
</organism>
<dbReference type="EMBL" id="ML208264">
    <property type="protein sequence ID" value="TFK75198.1"/>
    <property type="molecule type" value="Genomic_DNA"/>
</dbReference>
<evidence type="ECO:0000313" key="1">
    <source>
        <dbReference type="EMBL" id="TFK75198.1"/>
    </source>
</evidence>
<gene>
    <name evidence="1" type="ORF">BDN72DRAFT_752758</name>
</gene>
<sequence length="218" mass="24716">LSSFDVSHLLGHGGQGTVYLAKSRHIRSDTLVAVKLIRKAEEDPKLVDLLLNEQHILQKLKGHPLILDMCASFHDSRNFYLVTEFHSGGDLQDLLDKFKVLTPRRLRFYSAEILSGLHFLHQNGIIHRDIKPSNILVSAQGHAIIADFGLARLSRTSILSDDYDLNEFDREPGSDKTLSWCGTLEYMAPEILRREYYDNSVDLYSLGVSMFQFAEGKV</sequence>
<feature type="non-terminal residue" evidence="1">
    <location>
        <position position="1"/>
    </location>
</feature>
<name>A0ACD3BAW1_9AGAR</name>
<keyword evidence="2" id="KW-1185">Reference proteome</keyword>
<protein>
    <submittedName>
        <fullName evidence="1">Kinase-like protein</fullName>
    </submittedName>
</protein>
<proteinExistence type="predicted"/>
<evidence type="ECO:0000313" key="2">
    <source>
        <dbReference type="Proteomes" id="UP000308600"/>
    </source>
</evidence>
<dbReference type="Proteomes" id="UP000308600">
    <property type="component" value="Unassembled WGS sequence"/>
</dbReference>
<feature type="non-terminal residue" evidence="1">
    <location>
        <position position="218"/>
    </location>
</feature>